<dbReference type="InterPro" id="IPR036968">
    <property type="entry name" value="Enolpyruvate_Tfrase_sf"/>
</dbReference>
<comment type="subcellular location">
    <subcellularLocation>
        <location evidence="7">Cytoplasm</location>
    </subcellularLocation>
</comment>
<keyword evidence="3 7" id="KW-0028">Amino-acid biosynthesis</keyword>
<feature type="binding site" evidence="7">
    <location>
        <position position="45"/>
    </location>
    <ligand>
        <name>3-phosphoshikimate</name>
        <dbReference type="ChEBI" id="CHEBI:145989"/>
    </ligand>
</feature>
<comment type="catalytic activity">
    <reaction evidence="6">
        <text>3-phosphoshikimate + phosphoenolpyruvate = 5-O-(1-carboxyvinyl)-3-phosphoshikimate + phosphate</text>
        <dbReference type="Rhea" id="RHEA:21256"/>
        <dbReference type="ChEBI" id="CHEBI:43474"/>
        <dbReference type="ChEBI" id="CHEBI:57701"/>
        <dbReference type="ChEBI" id="CHEBI:58702"/>
        <dbReference type="ChEBI" id="CHEBI:145989"/>
        <dbReference type="EC" id="2.5.1.19"/>
    </reaction>
    <physiologicalReaction direction="left-to-right" evidence="6">
        <dbReference type="Rhea" id="RHEA:21257"/>
    </physiologicalReaction>
</comment>
<keyword evidence="10" id="KW-1185">Reference proteome</keyword>
<evidence type="ECO:0000313" key="9">
    <source>
        <dbReference type="EMBL" id="BAS26194.1"/>
    </source>
</evidence>
<name>A0A0K2SHB1_LIMPI</name>
<evidence type="ECO:0000256" key="4">
    <source>
        <dbReference type="ARBA" id="ARBA00022679"/>
    </source>
</evidence>
<dbReference type="GO" id="GO:0009423">
    <property type="term" value="P:chorismate biosynthetic process"/>
    <property type="evidence" value="ECO:0007669"/>
    <property type="project" value="UniProtKB-UniRule"/>
</dbReference>
<feature type="domain" description="Enolpyruvate transferase" evidence="8">
    <location>
        <begin position="28"/>
        <end position="436"/>
    </location>
</feature>
<feature type="binding site" evidence="7">
    <location>
        <position position="186"/>
    </location>
    <ligand>
        <name>3-phosphoshikimate</name>
        <dbReference type="ChEBI" id="CHEBI:145989"/>
    </ligand>
</feature>
<dbReference type="NCBIfam" id="TIGR01356">
    <property type="entry name" value="aroA"/>
    <property type="match status" value="1"/>
</dbReference>
<dbReference type="PIRSF" id="PIRSF000505">
    <property type="entry name" value="EPSPS"/>
    <property type="match status" value="1"/>
</dbReference>
<organism evidence="9 10">
    <name type="scientific">Limnochorda pilosa</name>
    <dbReference type="NCBI Taxonomy" id="1555112"/>
    <lineage>
        <taxon>Bacteria</taxon>
        <taxon>Bacillati</taxon>
        <taxon>Bacillota</taxon>
        <taxon>Limnochordia</taxon>
        <taxon>Limnochordales</taxon>
        <taxon>Limnochordaceae</taxon>
        <taxon>Limnochorda</taxon>
    </lineage>
</organism>
<dbReference type="CDD" id="cd01556">
    <property type="entry name" value="EPSP_synthase"/>
    <property type="match status" value="1"/>
</dbReference>
<reference evidence="10" key="1">
    <citation type="submission" date="2015-07" db="EMBL/GenBank/DDBJ databases">
        <title>Complete genome sequence and phylogenetic analysis of Limnochorda pilosa.</title>
        <authorList>
            <person name="Watanabe M."/>
            <person name="Kojima H."/>
            <person name="Fukui M."/>
        </authorList>
    </citation>
    <scope>NUCLEOTIDE SEQUENCE [LARGE SCALE GENOMIC DNA]</scope>
    <source>
        <strain evidence="10">HC45</strain>
    </source>
</reference>
<dbReference type="EMBL" id="AP014924">
    <property type="protein sequence ID" value="BAS26194.1"/>
    <property type="molecule type" value="Genomic_DNA"/>
</dbReference>
<accession>A0A0K2SHB1</accession>
<feature type="binding site" evidence="7">
    <location>
        <position position="185"/>
    </location>
    <ligand>
        <name>3-phosphoshikimate</name>
        <dbReference type="ChEBI" id="CHEBI:145989"/>
    </ligand>
</feature>
<dbReference type="Gene3D" id="3.65.10.10">
    <property type="entry name" value="Enolpyruvate transferase domain"/>
    <property type="match status" value="2"/>
</dbReference>
<dbReference type="STRING" id="1555112.LIP_0337"/>
<dbReference type="Proteomes" id="UP000065807">
    <property type="component" value="Chromosome"/>
</dbReference>
<dbReference type="Pfam" id="PF00275">
    <property type="entry name" value="EPSP_synthase"/>
    <property type="match status" value="1"/>
</dbReference>
<evidence type="ECO:0000256" key="6">
    <source>
        <dbReference type="ARBA" id="ARBA00044633"/>
    </source>
</evidence>
<dbReference type="InterPro" id="IPR006264">
    <property type="entry name" value="EPSP_synthase"/>
</dbReference>
<dbReference type="AlphaFoldDB" id="A0A0K2SHB1"/>
<feature type="binding site" evidence="7">
    <location>
        <position position="361"/>
    </location>
    <ligand>
        <name>phosphoenolpyruvate</name>
        <dbReference type="ChEBI" id="CHEBI:58702"/>
    </ligand>
</feature>
<comment type="pathway">
    <text evidence="1 7">Metabolic intermediate biosynthesis; chorismate biosynthesis; chorismate from D-erythrose 4-phosphate and phosphoenolpyruvate: step 6/7.</text>
</comment>
<feature type="binding site" evidence="7">
    <location>
        <position position="402"/>
    </location>
    <ligand>
        <name>phosphoenolpyruvate</name>
        <dbReference type="ChEBI" id="CHEBI:58702"/>
    </ligand>
</feature>
<dbReference type="GO" id="GO:0003866">
    <property type="term" value="F:3-phosphoshikimate 1-carboxyvinyltransferase activity"/>
    <property type="evidence" value="ECO:0007669"/>
    <property type="project" value="UniProtKB-UniRule"/>
</dbReference>
<feature type="binding site" evidence="7">
    <location>
        <position position="427"/>
    </location>
    <ligand>
        <name>phosphoenolpyruvate</name>
        <dbReference type="ChEBI" id="CHEBI:58702"/>
    </ligand>
</feature>
<comment type="similarity">
    <text evidence="2 7">Belongs to the EPSP synthase family.</text>
</comment>
<keyword evidence="7" id="KW-0963">Cytoplasm</keyword>
<dbReference type="KEGG" id="lpil:LIP_0337"/>
<feature type="active site" description="Proton acceptor" evidence="7">
    <location>
        <position position="330"/>
    </location>
</feature>
<comment type="caution">
    <text evidence="7">Lacks conserved residue(s) required for the propagation of feature annotation.</text>
</comment>
<feature type="binding site" evidence="7">
    <location>
        <position position="357"/>
    </location>
    <ligand>
        <name>3-phosphoshikimate</name>
        <dbReference type="ChEBI" id="CHEBI:145989"/>
    </ligand>
</feature>
<dbReference type="EC" id="2.5.1.19" evidence="7"/>
<dbReference type="PATRIC" id="fig|1555112.3.peg.353"/>
<dbReference type="UniPathway" id="UPA00053">
    <property type="reaction ID" value="UER00089"/>
</dbReference>
<evidence type="ECO:0000256" key="2">
    <source>
        <dbReference type="ARBA" id="ARBA00009948"/>
    </source>
</evidence>
<dbReference type="InterPro" id="IPR023193">
    <property type="entry name" value="EPSP_synthase_CS"/>
</dbReference>
<dbReference type="PANTHER" id="PTHR21090:SF5">
    <property type="entry name" value="PENTAFUNCTIONAL AROM POLYPEPTIDE"/>
    <property type="match status" value="1"/>
</dbReference>
<feature type="binding site" evidence="7">
    <location>
        <position position="40"/>
    </location>
    <ligand>
        <name>3-phosphoshikimate</name>
        <dbReference type="ChEBI" id="CHEBI:145989"/>
    </ligand>
</feature>
<keyword evidence="5 7" id="KW-0057">Aromatic amino acid biosynthesis</keyword>
<comment type="function">
    <text evidence="7">Catalyzes the transfer of the enolpyruvyl moiety of phosphoenolpyruvate (PEP) to the 5-hydroxyl of shikimate-3-phosphate (S3P) to produce enolpyruvyl shikimate-3-phosphate and inorganic phosphate.</text>
</comment>
<evidence type="ECO:0000256" key="5">
    <source>
        <dbReference type="ARBA" id="ARBA00023141"/>
    </source>
</evidence>
<dbReference type="InterPro" id="IPR001986">
    <property type="entry name" value="Enolpyruvate_Tfrase_dom"/>
</dbReference>
<feature type="binding site" evidence="7">
    <location>
        <position position="140"/>
    </location>
    <ligand>
        <name>phosphoenolpyruvate</name>
        <dbReference type="ChEBI" id="CHEBI:58702"/>
    </ligand>
</feature>
<evidence type="ECO:0000313" key="10">
    <source>
        <dbReference type="Proteomes" id="UP000065807"/>
    </source>
</evidence>
<proteinExistence type="inferred from homology"/>
<keyword evidence="4 7" id="KW-0808">Transferase</keyword>
<evidence type="ECO:0000256" key="3">
    <source>
        <dbReference type="ARBA" id="ARBA00022605"/>
    </source>
</evidence>
<comment type="subunit">
    <text evidence="7">Monomer.</text>
</comment>
<evidence type="ECO:0000256" key="7">
    <source>
        <dbReference type="HAMAP-Rule" id="MF_00210"/>
    </source>
</evidence>
<feature type="binding site" evidence="7">
    <location>
        <position position="187"/>
    </location>
    <ligand>
        <name>phosphoenolpyruvate</name>
        <dbReference type="ChEBI" id="CHEBI:58702"/>
    </ligand>
</feature>
<evidence type="ECO:0000256" key="1">
    <source>
        <dbReference type="ARBA" id="ARBA00004811"/>
    </source>
</evidence>
<dbReference type="HAMAP" id="MF_00210">
    <property type="entry name" value="EPSP_synth"/>
    <property type="match status" value="1"/>
</dbReference>
<reference evidence="10" key="2">
    <citation type="journal article" date="2016" name="Int. J. Syst. Evol. Microbiol.">
        <title>Complete genome sequence and cell structure of Limnochorda pilosa, a Gram-negative spore-former within the phylum Firmicutes.</title>
        <authorList>
            <person name="Watanabe M."/>
            <person name="Kojima H."/>
            <person name="Fukui M."/>
        </authorList>
    </citation>
    <scope>NUCLEOTIDE SEQUENCE [LARGE SCALE GENOMIC DNA]</scope>
    <source>
        <strain evidence="10">HC45</strain>
    </source>
</reference>
<feature type="binding site" evidence="7">
    <location>
        <position position="330"/>
    </location>
    <ligand>
        <name>3-phosphoshikimate</name>
        <dbReference type="ChEBI" id="CHEBI:145989"/>
    </ligand>
</feature>
<feature type="binding site" evidence="7">
    <location>
        <position position="111"/>
    </location>
    <ligand>
        <name>phosphoenolpyruvate</name>
        <dbReference type="ChEBI" id="CHEBI:58702"/>
    </ligand>
</feature>
<dbReference type="GO" id="GO:0005737">
    <property type="term" value="C:cytoplasm"/>
    <property type="evidence" value="ECO:0007669"/>
    <property type="project" value="UniProtKB-SubCell"/>
</dbReference>
<evidence type="ECO:0000259" key="8">
    <source>
        <dbReference type="Pfam" id="PF00275"/>
    </source>
</evidence>
<sequence length="446" mass="46461">MALSRPRDGHSPWAPARRSAITLSPPAHPIHAELTVPGSKSFANRALILAAQAEGTSQLGGFLRSDDTYWCLDALRRLGVRAEVEGETVTVEGCGGRWPVARGSLFAGSAGTVARFLPGALAAAPGGEWVLDGSDQLRSRPLEPLVQALRTLGGHVEAVEGGGLPLRVWGGGLRGGRVSISGKVSSQFLSGLLLAAPKADASVTVEVEDDLVQPAYVGITLAVMRRFGARVEHDAGFRRIEVHPGPYRAADHVLEADASTASYFLALAAASGGRVRVTNVGAASLQPDARFVDVLEAMGARVIRGDAFLEVAGSGHLRGGLTVDMKPMSDQALTVGVLAALADGPVTVTGVAHIRQHESDRIAVLAANLGALGIRAEEHPDGFTVHPGEPRPGTVDPHDDHRVAMAFALLAARVPGVRILGPGCVSKTYPGFFEKLGRLGVGVQSE</sequence>
<feature type="binding site" evidence="7">
    <location>
        <position position="187"/>
    </location>
    <ligand>
        <name>3-phosphoshikimate</name>
        <dbReference type="ChEBI" id="CHEBI:145989"/>
    </ligand>
</feature>
<feature type="binding site" evidence="7">
    <location>
        <position position="40"/>
    </location>
    <ligand>
        <name>phosphoenolpyruvate</name>
        <dbReference type="ChEBI" id="CHEBI:58702"/>
    </ligand>
</feature>
<gene>
    <name evidence="7" type="primary">aroA</name>
    <name evidence="9" type="ORF">LIP_0337</name>
</gene>
<dbReference type="GO" id="GO:0009073">
    <property type="term" value="P:aromatic amino acid family biosynthetic process"/>
    <property type="evidence" value="ECO:0007669"/>
    <property type="project" value="UniProtKB-KW"/>
</dbReference>
<dbReference type="RefSeq" id="WP_068133454.1">
    <property type="nucleotide sequence ID" value="NZ_AP014924.1"/>
</dbReference>
<dbReference type="InterPro" id="IPR013792">
    <property type="entry name" value="RNA3'P_cycl/enolpyr_Trfase_a/b"/>
</dbReference>
<dbReference type="OrthoDB" id="9809920at2"/>
<feature type="binding site" evidence="7">
    <location>
        <position position="41"/>
    </location>
    <ligand>
        <name>3-phosphoshikimate</name>
        <dbReference type="ChEBI" id="CHEBI:145989"/>
    </ligand>
</feature>
<dbReference type="PROSITE" id="PS00885">
    <property type="entry name" value="EPSP_SYNTHASE_2"/>
    <property type="match status" value="1"/>
</dbReference>
<dbReference type="PANTHER" id="PTHR21090">
    <property type="entry name" value="AROM/DEHYDROQUINATE SYNTHASE"/>
    <property type="match status" value="1"/>
</dbReference>
<dbReference type="SUPFAM" id="SSF55205">
    <property type="entry name" value="EPT/RTPC-like"/>
    <property type="match status" value="1"/>
</dbReference>
<protein>
    <recommendedName>
        <fullName evidence="7">3-phosphoshikimate 1-carboxyvinyltransferase</fullName>
        <ecNumber evidence="7">2.5.1.19</ecNumber>
    </recommendedName>
    <alternativeName>
        <fullName evidence="7">5-enolpyruvylshikimate-3-phosphate synthase</fullName>
        <shortName evidence="7">EPSP synthase</shortName>
        <shortName evidence="7">EPSPS</shortName>
    </alternativeName>
</protein>
<dbReference type="GO" id="GO:0008652">
    <property type="term" value="P:amino acid biosynthetic process"/>
    <property type="evidence" value="ECO:0007669"/>
    <property type="project" value="UniProtKB-KW"/>
</dbReference>